<dbReference type="EMBL" id="BSYO01000038">
    <property type="protein sequence ID" value="GMH30659.1"/>
    <property type="molecule type" value="Genomic_DNA"/>
</dbReference>
<proteinExistence type="predicted"/>
<gene>
    <name evidence="1" type="ORF">Nepgr_032502</name>
</gene>
<evidence type="ECO:0000313" key="2">
    <source>
        <dbReference type="Proteomes" id="UP001279734"/>
    </source>
</evidence>
<comment type="caution">
    <text evidence="1">The sequence shown here is derived from an EMBL/GenBank/DDBJ whole genome shotgun (WGS) entry which is preliminary data.</text>
</comment>
<evidence type="ECO:0000313" key="1">
    <source>
        <dbReference type="EMBL" id="GMH30659.1"/>
    </source>
</evidence>
<name>A0AAD3Y7Y0_NEPGR</name>
<dbReference type="Proteomes" id="UP001279734">
    <property type="component" value="Unassembled WGS sequence"/>
</dbReference>
<sequence length="155" mass="17664">MSLETMISSITNSPQRPSAVCFLFVHQKKEQRRLYEAMTIFMLDFLVPYECRNKGDGGVLAGQLLRACENRYLYYGGDDVNLSWKVSRKSGQMNIKKMQKMLKNAFKPFPASDLYSRNQKGEGKRKFCNNQNVEAVMTCDMIHESGLQAEGNCGL</sequence>
<keyword evidence="2" id="KW-1185">Reference proteome</keyword>
<accession>A0AAD3Y7Y0</accession>
<dbReference type="AlphaFoldDB" id="A0AAD3Y7Y0"/>
<protein>
    <submittedName>
        <fullName evidence="1">Uncharacterized protein</fullName>
    </submittedName>
</protein>
<reference evidence="1" key="1">
    <citation type="submission" date="2023-05" db="EMBL/GenBank/DDBJ databases">
        <title>Nepenthes gracilis genome sequencing.</title>
        <authorList>
            <person name="Fukushima K."/>
        </authorList>
    </citation>
    <scope>NUCLEOTIDE SEQUENCE</scope>
    <source>
        <strain evidence="1">SING2019-196</strain>
    </source>
</reference>
<organism evidence="1 2">
    <name type="scientific">Nepenthes gracilis</name>
    <name type="common">Slender pitcher plant</name>
    <dbReference type="NCBI Taxonomy" id="150966"/>
    <lineage>
        <taxon>Eukaryota</taxon>
        <taxon>Viridiplantae</taxon>
        <taxon>Streptophyta</taxon>
        <taxon>Embryophyta</taxon>
        <taxon>Tracheophyta</taxon>
        <taxon>Spermatophyta</taxon>
        <taxon>Magnoliopsida</taxon>
        <taxon>eudicotyledons</taxon>
        <taxon>Gunneridae</taxon>
        <taxon>Pentapetalae</taxon>
        <taxon>Caryophyllales</taxon>
        <taxon>Nepenthaceae</taxon>
        <taxon>Nepenthes</taxon>
    </lineage>
</organism>